<dbReference type="EMBL" id="KI925456">
    <property type="protein sequence ID" value="ETW84276.1"/>
    <property type="molecule type" value="Genomic_DNA"/>
</dbReference>
<dbReference type="GeneID" id="20677479"/>
<name>W4KGX1_HETIT</name>
<sequence length="140" mass="16018">MHALPLPLHCYIGSLSQIALRPRPSQRSFQQRFGVRIFSVSARHLFQLSYLAYLPIATFLPRQPPNYRPAILICCFSRSHTSSVYLLLLIQRQCSPLLAAYLQSSFSSLFPRCSPRVPVRQSSEMKLLDIQPFLSRPVIT</sequence>
<dbReference type="AlphaFoldDB" id="W4KGX1"/>
<dbReference type="Proteomes" id="UP000030671">
    <property type="component" value="Unassembled WGS sequence"/>
</dbReference>
<proteinExistence type="predicted"/>
<gene>
    <name evidence="1" type="ORF">HETIRDRAFT_472808</name>
</gene>
<evidence type="ECO:0000313" key="2">
    <source>
        <dbReference type="Proteomes" id="UP000030671"/>
    </source>
</evidence>
<protein>
    <submittedName>
        <fullName evidence="1">Uncharacterized protein</fullName>
    </submittedName>
</protein>
<dbReference type="HOGENOM" id="CLU_1835414_0_0_1"/>
<dbReference type="RefSeq" id="XP_009543961.1">
    <property type="nucleotide sequence ID" value="XM_009545666.1"/>
</dbReference>
<dbReference type="InParanoid" id="W4KGX1"/>
<accession>W4KGX1</accession>
<reference evidence="1 2" key="1">
    <citation type="journal article" date="2012" name="New Phytol.">
        <title>Insight into trade-off between wood decay and parasitism from the genome of a fungal forest pathogen.</title>
        <authorList>
            <person name="Olson A."/>
            <person name="Aerts A."/>
            <person name="Asiegbu F."/>
            <person name="Belbahri L."/>
            <person name="Bouzid O."/>
            <person name="Broberg A."/>
            <person name="Canback B."/>
            <person name="Coutinho P.M."/>
            <person name="Cullen D."/>
            <person name="Dalman K."/>
            <person name="Deflorio G."/>
            <person name="van Diepen L.T."/>
            <person name="Dunand C."/>
            <person name="Duplessis S."/>
            <person name="Durling M."/>
            <person name="Gonthier P."/>
            <person name="Grimwood J."/>
            <person name="Fossdal C.G."/>
            <person name="Hansson D."/>
            <person name="Henrissat B."/>
            <person name="Hietala A."/>
            <person name="Himmelstrand K."/>
            <person name="Hoffmeister D."/>
            <person name="Hogberg N."/>
            <person name="James T.Y."/>
            <person name="Karlsson M."/>
            <person name="Kohler A."/>
            <person name="Kues U."/>
            <person name="Lee Y.H."/>
            <person name="Lin Y.C."/>
            <person name="Lind M."/>
            <person name="Lindquist E."/>
            <person name="Lombard V."/>
            <person name="Lucas S."/>
            <person name="Lunden K."/>
            <person name="Morin E."/>
            <person name="Murat C."/>
            <person name="Park J."/>
            <person name="Raffaello T."/>
            <person name="Rouze P."/>
            <person name="Salamov A."/>
            <person name="Schmutz J."/>
            <person name="Solheim H."/>
            <person name="Stahlberg J."/>
            <person name="Velez H."/>
            <person name="de Vries R.P."/>
            <person name="Wiebenga A."/>
            <person name="Woodward S."/>
            <person name="Yakovlev I."/>
            <person name="Garbelotto M."/>
            <person name="Martin F."/>
            <person name="Grigoriev I.V."/>
            <person name="Stenlid J."/>
        </authorList>
    </citation>
    <scope>NUCLEOTIDE SEQUENCE [LARGE SCALE GENOMIC DNA]</scope>
    <source>
        <strain evidence="1 2">TC 32-1</strain>
    </source>
</reference>
<organism evidence="1 2">
    <name type="scientific">Heterobasidion irregulare (strain TC 32-1)</name>
    <dbReference type="NCBI Taxonomy" id="747525"/>
    <lineage>
        <taxon>Eukaryota</taxon>
        <taxon>Fungi</taxon>
        <taxon>Dikarya</taxon>
        <taxon>Basidiomycota</taxon>
        <taxon>Agaricomycotina</taxon>
        <taxon>Agaricomycetes</taxon>
        <taxon>Russulales</taxon>
        <taxon>Bondarzewiaceae</taxon>
        <taxon>Heterobasidion</taxon>
        <taxon>Heterobasidion annosum species complex</taxon>
    </lineage>
</organism>
<evidence type="ECO:0000313" key="1">
    <source>
        <dbReference type="EMBL" id="ETW84276.1"/>
    </source>
</evidence>
<keyword evidence="2" id="KW-1185">Reference proteome</keyword>
<dbReference type="KEGG" id="hir:HETIRDRAFT_472808"/>